<organism evidence="1 3">
    <name type="scientific">Araneus ventricosus</name>
    <name type="common">Orbweaver spider</name>
    <name type="synonym">Epeira ventricosa</name>
    <dbReference type="NCBI Taxonomy" id="182803"/>
    <lineage>
        <taxon>Eukaryota</taxon>
        <taxon>Metazoa</taxon>
        <taxon>Ecdysozoa</taxon>
        <taxon>Arthropoda</taxon>
        <taxon>Chelicerata</taxon>
        <taxon>Arachnida</taxon>
        <taxon>Araneae</taxon>
        <taxon>Araneomorphae</taxon>
        <taxon>Entelegynae</taxon>
        <taxon>Araneoidea</taxon>
        <taxon>Araneidae</taxon>
        <taxon>Araneus</taxon>
    </lineage>
</organism>
<dbReference type="EMBL" id="BGPR01038338">
    <property type="protein sequence ID" value="GBO14171.1"/>
    <property type="molecule type" value="Genomic_DNA"/>
</dbReference>
<dbReference type="Proteomes" id="UP000499080">
    <property type="component" value="Unassembled WGS sequence"/>
</dbReference>
<comment type="caution">
    <text evidence="1">The sequence shown here is derived from an EMBL/GenBank/DDBJ whole genome shotgun (WGS) entry which is preliminary data.</text>
</comment>
<dbReference type="EMBL" id="BGPR01038339">
    <property type="protein sequence ID" value="GBO14174.1"/>
    <property type="molecule type" value="Genomic_DNA"/>
</dbReference>
<reference evidence="1 3" key="1">
    <citation type="journal article" date="2019" name="Sci. Rep.">
        <title>Orb-weaving spider Araneus ventricosus genome elucidates the spidroin gene catalogue.</title>
        <authorList>
            <person name="Kono N."/>
            <person name="Nakamura H."/>
            <person name="Ohtoshi R."/>
            <person name="Moran D.A.P."/>
            <person name="Shinohara A."/>
            <person name="Yoshida Y."/>
            <person name="Fujiwara M."/>
            <person name="Mori M."/>
            <person name="Tomita M."/>
            <person name="Arakawa K."/>
        </authorList>
    </citation>
    <scope>NUCLEOTIDE SEQUENCE [LARGE SCALE GENOMIC DNA]</scope>
</reference>
<keyword evidence="3" id="KW-1185">Reference proteome</keyword>
<evidence type="ECO:0000313" key="2">
    <source>
        <dbReference type="EMBL" id="GBO14174.1"/>
    </source>
</evidence>
<protein>
    <submittedName>
        <fullName evidence="1">Uncharacterized protein</fullName>
    </submittedName>
</protein>
<sequence>MPTTLQALRERITASGMDIDRNMLLNVWTELDYR</sequence>
<name>A0A4Y2UPU9_ARAVE</name>
<gene>
    <name evidence="1" type="ORF">AVEN_196512_1</name>
    <name evidence="2" type="ORF">AVEN_41232_1</name>
</gene>
<dbReference type="AlphaFoldDB" id="A0A4Y2UPU9"/>
<evidence type="ECO:0000313" key="1">
    <source>
        <dbReference type="EMBL" id="GBO14171.1"/>
    </source>
</evidence>
<evidence type="ECO:0000313" key="3">
    <source>
        <dbReference type="Proteomes" id="UP000499080"/>
    </source>
</evidence>
<proteinExistence type="predicted"/>
<accession>A0A4Y2UPU9</accession>
<feature type="non-terminal residue" evidence="1">
    <location>
        <position position="34"/>
    </location>
</feature>